<reference evidence="2" key="1">
    <citation type="submission" date="2025-08" db="UniProtKB">
        <authorList>
            <consortium name="RefSeq"/>
        </authorList>
    </citation>
    <scope>IDENTIFICATION</scope>
</reference>
<protein>
    <submittedName>
        <fullName evidence="2">Uncharacterized protein LOC103505906</fullName>
    </submittedName>
</protein>
<accession>A0A1S3CV87</accession>
<evidence type="ECO:0000313" key="1">
    <source>
        <dbReference type="Proteomes" id="UP000079169"/>
    </source>
</evidence>
<dbReference type="Proteomes" id="UP000079169">
    <property type="component" value="Unplaced"/>
</dbReference>
<dbReference type="RefSeq" id="XP_008468497.1">
    <property type="nucleotide sequence ID" value="XM_008470275.3"/>
</dbReference>
<keyword evidence="1" id="KW-1185">Reference proteome</keyword>
<organism evidence="1 2">
    <name type="scientific">Diaphorina citri</name>
    <name type="common">Asian citrus psyllid</name>
    <dbReference type="NCBI Taxonomy" id="121845"/>
    <lineage>
        <taxon>Eukaryota</taxon>
        <taxon>Metazoa</taxon>
        <taxon>Ecdysozoa</taxon>
        <taxon>Arthropoda</taxon>
        <taxon>Hexapoda</taxon>
        <taxon>Insecta</taxon>
        <taxon>Pterygota</taxon>
        <taxon>Neoptera</taxon>
        <taxon>Paraneoptera</taxon>
        <taxon>Hemiptera</taxon>
        <taxon>Sternorrhyncha</taxon>
        <taxon>Psylloidea</taxon>
        <taxon>Psyllidae</taxon>
        <taxon>Diaphorininae</taxon>
        <taxon>Diaphorina</taxon>
    </lineage>
</organism>
<dbReference type="PaxDb" id="121845-A0A1S3CV87"/>
<dbReference type="OrthoDB" id="8197684at2759"/>
<proteinExistence type="predicted"/>
<dbReference type="KEGG" id="dci:103505906"/>
<dbReference type="GeneID" id="103505906"/>
<dbReference type="AlphaFoldDB" id="A0A1S3CV87"/>
<gene>
    <name evidence="2" type="primary">LOC103505906</name>
</gene>
<name>A0A1S3CV87_DIACI</name>
<sequence>MNSPSPKKLKLRNFALVSHFNESITMKKEKENKEDVQETNNDYSNEITTLSIDKEDEVWIVQCPLSFEPASLVGETLNFSRTCTITDFTASKQHEVLVNSSSNKFQCIIQKESYIGFEIRTLNVNGMLIVSENTKQGAQINNQDIMESFIHPPSVKLRNPHLLLPVDSIQK</sequence>
<evidence type="ECO:0000313" key="2">
    <source>
        <dbReference type="RefSeq" id="XP_008468497.1"/>
    </source>
</evidence>